<dbReference type="InterPro" id="IPR036524">
    <property type="entry name" value="Frataxin/CyaY_sf"/>
</dbReference>
<dbReference type="GO" id="GO:0016226">
    <property type="term" value="P:iron-sulfur cluster assembly"/>
    <property type="evidence" value="ECO:0007669"/>
    <property type="project" value="InterPro"/>
</dbReference>
<dbReference type="PANTHER" id="PTHR16821:SF2">
    <property type="entry name" value="FRATAXIN, MITOCHONDRIAL"/>
    <property type="match status" value="1"/>
</dbReference>
<dbReference type="SMART" id="SM01219">
    <property type="entry name" value="Frataxin_Cyay"/>
    <property type="match status" value="1"/>
</dbReference>
<evidence type="ECO:0000256" key="11">
    <source>
        <dbReference type="ARBA" id="ARBA00023128"/>
    </source>
</evidence>
<keyword evidence="7" id="KW-0809">Transit peptide</keyword>
<keyword evidence="11" id="KW-0496">Mitochondrion</keyword>
<dbReference type="GO" id="GO:0034986">
    <property type="term" value="F:iron chaperone activity"/>
    <property type="evidence" value="ECO:0007669"/>
    <property type="project" value="TreeGrafter"/>
</dbReference>
<dbReference type="EMBL" id="JAUTDP010000008">
    <property type="protein sequence ID" value="KAK3396755.1"/>
    <property type="molecule type" value="Genomic_DNA"/>
</dbReference>
<evidence type="ECO:0000256" key="7">
    <source>
        <dbReference type="ARBA" id="ARBA00022946"/>
    </source>
</evidence>
<dbReference type="GO" id="GO:0004322">
    <property type="term" value="F:ferroxidase activity"/>
    <property type="evidence" value="ECO:0007669"/>
    <property type="project" value="UniProtKB-EC"/>
</dbReference>
<proteinExistence type="inferred from homology"/>
<evidence type="ECO:0000256" key="3">
    <source>
        <dbReference type="ARBA" id="ARBA00013107"/>
    </source>
</evidence>
<evidence type="ECO:0000256" key="8">
    <source>
        <dbReference type="ARBA" id="ARBA00023002"/>
    </source>
</evidence>
<dbReference type="InterPro" id="IPR020895">
    <property type="entry name" value="Frataxin_CS"/>
</dbReference>
<dbReference type="Proteomes" id="UP001281003">
    <property type="component" value="Unassembled WGS sequence"/>
</dbReference>
<feature type="region of interest" description="Disordered" evidence="13">
    <location>
        <begin position="49"/>
        <end position="72"/>
    </location>
</feature>
<keyword evidence="10" id="KW-0406">Ion transport</keyword>
<comment type="subcellular location">
    <subcellularLocation>
        <location evidence="1">Mitochondrion</location>
    </subcellularLocation>
</comment>
<dbReference type="GO" id="GO:0008199">
    <property type="term" value="F:ferric iron binding"/>
    <property type="evidence" value="ECO:0007669"/>
    <property type="project" value="InterPro"/>
</dbReference>
<dbReference type="InterPro" id="IPR017789">
    <property type="entry name" value="Frataxin"/>
</dbReference>
<comment type="catalytic activity">
    <reaction evidence="12">
        <text>4 Fe(2+) + O2 + 4 H(+) = 4 Fe(3+) + 2 H2O</text>
        <dbReference type="Rhea" id="RHEA:11148"/>
        <dbReference type="ChEBI" id="CHEBI:15377"/>
        <dbReference type="ChEBI" id="CHEBI:15378"/>
        <dbReference type="ChEBI" id="CHEBI:15379"/>
        <dbReference type="ChEBI" id="CHEBI:29033"/>
        <dbReference type="ChEBI" id="CHEBI:29034"/>
        <dbReference type="EC" id="1.16.3.1"/>
    </reaction>
</comment>
<evidence type="ECO:0000256" key="6">
    <source>
        <dbReference type="ARBA" id="ARBA00022496"/>
    </source>
</evidence>
<keyword evidence="5" id="KW-0813">Transport</keyword>
<dbReference type="PRINTS" id="PR00904">
    <property type="entry name" value="FRATAXIN"/>
</dbReference>
<keyword evidence="15" id="KW-1185">Reference proteome</keyword>
<evidence type="ECO:0000256" key="1">
    <source>
        <dbReference type="ARBA" id="ARBA00004173"/>
    </source>
</evidence>
<accession>A0AAE0PBE1</accession>
<dbReference type="GO" id="GO:0006826">
    <property type="term" value="P:iron ion transport"/>
    <property type="evidence" value="ECO:0007669"/>
    <property type="project" value="UniProtKB-KW"/>
</dbReference>
<dbReference type="GO" id="GO:0006879">
    <property type="term" value="P:intracellular iron ion homeostasis"/>
    <property type="evidence" value="ECO:0007669"/>
    <property type="project" value="UniProtKB-KW"/>
</dbReference>
<sequence>MPRSIVTKVARATSRSLQLSRTTPRITASSPFAAASLIPRAGAPRFFSSAGLNGNNITPDKQPVQPKEDTTAAPTIRAATELTDDEYHKLADQYMDRLVTHLEELQDEREDIDVEYSAGVLTVSFDEGVGTYVINKQPPNKQIWLSSPKSGPKRYDYVTLGDGQNDKEGTAKGEWVYLRDNSTINQLFRDELSIDLSMPVGHYGEEEA</sequence>
<evidence type="ECO:0000256" key="10">
    <source>
        <dbReference type="ARBA" id="ARBA00023065"/>
    </source>
</evidence>
<dbReference type="Pfam" id="PF01491">
    <property type="entry name" value="Frataxin_Cyay"/>
    <property type="match status" value="1"/>
</dbReference>
<dbReference type="GO" id="GO:0008198">
    <property type="term" value="F:ferrous iron binding"/>
    <property type="evidence" value="ECO:0007669"/>
    <property type="project" value="TreeGrafter"/>
</dbReference>
<dbReference type="SUPFAM" id="SSF55387">
    <property type="entry name" value="Frataxin/Nqo15-like"/>
    <property type="match status" value="1"/>
</dbReference>
<evidence type="ECO:0000256" key="5">
    <source>
        <dbReference type="ARBA" id="ARBA00022448"/>
    </source>
</evidence>
<dbReference type="InterPro" id="IPR002908">
    <property type="entry name" value="Frataxin/CyaY"/>
</dbReference>
<dbReference type="GO" id="GO:0005739">
    <property type="term" value="C:mitochondrion"/>
    <property type="evidence" value="ECO:0007669"/>
    <property type="project" value="UniProtKB-SubCell"/>
</dbReference>
<dbReference type="PROSITE" id="PS50810">
    <property type="entry name" value="FRATAXIN_2"/>
    <property type="match status" value="1"/>
</dbReference>
<dbReference type="FunFam" id="3.30.920.10:FF:000004">
    <property type="entry name" value="Mitochondrial chaperone Frataxin"/>
    <property type="match status" value="1"/>
</dbReference>
<evidence type="ECO:0000256" key="2">
    <source>
        <dbReference type="ARBA" id="ARBA00008183"/>
    </source>
</evidence>
<evidence type="ECO:0000256" key="4">
    <source>
        <dbReference type="ARBA" id="ARBA00022434"/>
    </source>
</evidence>
<gene>
    <name evidence="14" type="ORF">B0T20DRAFT_414433</name>
</gene>
<evidence type="ECO:0000256" key="13">
    <source>
        <dbReference type="SAM" id="MobiDB-lite"/>
    </source>
</evidence>
<keyword evidence="8" id="KW-0560">Oxidoreductase</keyword>
<reference evidence="14" key="1">
    <citation type="journal article" date="2023" name="Mol. Phylogenet. Evol.">
        <title>Genome-scale phylogeny and comparative genomics of the fungal order Sordariales.</title>
        <authorList>
            <person name="Hensen N."/>
            <person name="Bonometti L."/>
            <person name="Westerberg I."/>
            <person name="Brannstrom I.O."/>
            <person name="Guillou S."/>
            <person name="Cros-Aarteil S."/>
            <person name="Calhoun S."/>
            <person name="Haridas S."/>
            <person name="Kuo A."/>
            <person name="Mondo S."/>
            <person name="Pangilinan J."/>
            <person name="Riley R."/>
            <person name="LaButti K."/>
            <person name="Andreopoulos B."/>
            <person name="Lipzen A."/>
            <person name="Chen C."/>
            <person name="Yan M."/>
            <person name="Daum C."/>
            <person name="Ng V."/>
            <person name="Clum A."/>
            <person name="Steindorff A."/>
            <person name="Ohm R.A."/>
            <person name="Martin F."/>
            <person name="Silar P."/>
            <person name="Natvig D.O."/>
            <person name="Lalanne C."/>
            <person name="Gautier V."/>
            <person name="Ament-Velasquez S.L."/>
            <person name="Kruys A."/>
            <person name="Hutchinson M.I."/>
            <person name="Powell A.J."/>
            <person name="Barry K."/>
            <person name="Miller A.N."/>
            <person name="Grigoriev I.V."/>
            <person name="Debuchy R."/>
            <person name="Gladieux P."/>
            <person name="Hiltunen Thoren M."/>
            <person name="Johannesson H."/>
        </authorList>
    </citation>
    <scope>NUCLEOTIDE SEQUENCE</scope>
    <source>
        <strain evidence="14">FGSC 1904</strain>
    </source>
</reference>
<evidence type="ECO:0000256" key="9">
    <source>
        <dbReference type="ARBA" id="ARBA00023004"/>
    </source>
</evidence>
<dbReference type="GO" id="GO:0051537">
    <property type="term" value="F:2 iron, 2 sulfur cluster binding"/>
    <property type="evidence" value="ECO:0007669"/>
    <property type="project" value="TreeGrafter"/>
</dbReference>
<feature type="compositionally biased region" description="Polar residues" evidence="13">
    <location>
        <begin position="50"/>
        <end position="59"/>
    </location>
</feature>
<dbReference type="PROSITE" id="PS01344">
    <property type="entry name" value="FRATAXIN_1"/>
    <property type="match status" value="1"/>
</dbReference>
<dbReference type="NCBIfam" id="TIGR03422">
    <property type="entry name" value="mito_frataxin"/>
    <property type="match status" value="1"/>
</dbReference>
<keyword evidence="6" id="KW-0410">Iron transport</keyword>
<organism evidence="14 15">
    <name type="scientific">Sordaria brevicollis</name>
    <dbReference type="NCBI Taxonomy" id="83679"/>
    <lineage>
        <taxon>Eukaryota</taxon>
        <taxon>Fungi</taxon>
        <taxon>Dikarya</taxon>
        <taxon>Ascomycota</taxon>
        <taxon>Pezizomycotina</taxon>
        <taxon>Sordariomycetes</taxon>
        <taxon>Sordariomycetidae</taxon>
        <taxon>Sordariales</taxon>
        <taxon>Sordariaceae</taxon>
        <taxon>Sordaria</taxon>
    </lineage>
</organism>
<evidence type="ECO:0000313" key="14">
    <source>
        <dbReference type="EMBL" id="KAK3396755.1"/>
    </source>
</evidence>
<dbReference type="PANTHER" id="PTHR16821">
    <property type="entry name" value="FRATAXIN"/>
    <property type="match status" value="1"/>
</dbReference>
<dbReference type="Gene3D" id="3.30.920.10">
    <property type="entry name" value="Frataxin/CyaY"/>
    <property type="match status" value="1"/>
</dbReference>
<comment type="similarity">
    <text evidence="2">Belongs to the frataxin family.</text>
</comment>
<dbReference type="NCBIfam" id="TIGR03421">
    <property type="entry name" value="FeS_CyaY"/>
    <property type="match status" value="1"/>
</dbReference>
<dbReference type="AlphaFoldDB" id="A0AAE0PBE1"/>
<keyword evidence="9" id="KW-0408">Iron</keyword>
<evidence type="ECO:0000313" key="15">
    <source>
        <dbReference type="Proteomes" id="UP001281003"/>
    </source>
</evidence>
<reference evidence="14" key="2">
    <citation type="submission" date="2023-07" db="EMBL/GenBank/DDBJ databases">
        <authorList>
            <consortium name="Lawrence Berkeley National Laboratory"/>
            <person name="Haridas S."/>
            <person name="Hensen N."/>
            <person name="Bonometti L."/>
            <person name="Westerberg I."/>
            <person name="Brannstrom I.O."/>
            <person name="Guillou S."/>
            <person name="Cros-Aarteil S."/>
            <person name="Calhoun S."/>
            <person name="Kuo A."/>
            <person name="Mondo S."/>
            <person name="Pangilinan J."/>
            <person name="Riley R."/>
            <person name="LaButti K."/>
            <person name="Andreopoulos B."/>
            <person name="Lipzen A."/>
            <person name="Chen C."/>
            <person name="Yanf M."/>
            <person name="Daum C."/>
            <person name="Ng V."/>
            <person name="Clum A."/>
            <person name="Steindorff A."/>
            <person name="Ohm R."/>
            <person name="Martin F."/>
            <person name="Silar P."/>
            <person name="Natvig D."/>
            <person name="Lalanne C."/>
            <person name="Gautier V."/>
            <person name="Ament-velasquez S.L."/>
            <person name="Kruys A."/>
            <person name="Hutchinson M.I."/>
            <person name="Powell A.J."/>
            <person name="Barry K."/>
            <person name="Miller A.N."/>
            <person name="Grigoriev I.V."/>
            <person name="Debuchy R."/>
            <person name="Gladieux P."/>
            <person name="Thoren M.H."/>
            <person name="Johannesson H."/>
        </authorList>
    </citation>
    <scope>NUCLEOTIDE SEQUENCE</scope>
    <source>
        <strain evidence="14">FGSC 1904</strain>
    </source>
</reference>
<comment type="caution">
    <text evidence="14">The sequence shown here is derived from an EMBL/GenBank/DDBJ whole genome shotgun (WGS) entry which is preliminary data.</text>
</comment>
<evidence type="ECO:0000256" key="12">
    <source>
        <dbReference type="ARBA" id="ARBA00047990"/>
    </source>
</evidence>
<protein>
    <recommendedName>
        <fullName evidence="3">ferroxidase</fullName>
        <ecNumber evidence="3">1.16.3.1</ecNumber>
    </recommendedName>
</protein>
<keyword evidence="4" id="KW-0409">Iron storage</keyword>
<name>A0AAE0PBE1_SORBR</name>
<dbReference type="EC" id="1.16.3.1" evidence="3"/>